<feature type="transmembrane region" description="Helical" evidence="6">
    <location>
        <begin position="24"/>
        <end position="45"/>
    </location>
</feature>
<feature type="transmembrane region" description="Helical" evidence="6">
    <location>
        <begin position="308"/>
        <end position="327"/>
    </location>
</feature>
<keyword evidence="3 6" id="KW-0812">Transmembrane</keyword>
<dbReference type="Pfam" id="PF02133">
    <property type="entry name" value="Transp_cyt_pur"/>
    <property type="match status" value="1"/>
</dbReference>
<evidence type="ECO:0000256" key="5">
    <source>
        <dbReference type="ARBA" id="ARBA00023136"/>
    </source>
</evidence>
<dbReference type="Gene3D" id="1.10.4160.10">
    <property type="entry name" value="Hydantoin permease"/>
    <property type="match status" value="1"/>
</dbReference>
<comment type="similarity">
    <text evidence="2">Belongs to the purine-cytosine permease (2.A.39) family.</text>
</comment>
<evidence type="ECO:0000256" key="2">
    <source>
        <dbReference type="ARBA" id="ARBA00008974"/>
    </source>
</evidence>
<feature type="transmembrane region" description="Helical" evidence="6">
    <location>
        <begin position="196"/>
        <end position="215"/>
    </location>
</feature>
<feature type="transmembrane region" description="Helical" evidence="6">
    <location>
        <begin position="227"/>
        <end position="249"/>
    </location>
</feature>
<evidence type="ECO:0000313" key="8">
    <source>
        <dbReference type="Proteomes" id="UP000187485"/>
    </source>
</evidence>
<comment type="caution">
    <text evidence="7">The sequence shown here is derived from an EMBL/GenBank/DDBJ whole genome shotgun (WGS) entry which is preliminary data.</text>
</comment>
<feature type="transmembrane region" description="Helical" evidence="6">
    <location>
        <begin position="333"/>
        <end position="355"/>
    </location>
</feature>
<feature type="transmembrane region" description="Helical" evidence="6">
    <location>
        <begin position="376"/>
        <end position="396"/>
    </location>
</feature>
<organism evidence="7 8">
    <name type="scientific">Carboxydothermus pertinax</name>
    <dbReference type="NCBI Taxonomy" id="870242"/>
    <lineage>
        <taxon>Bacteria</taxon>
        <taxon>Bacillati</taxon>
        <taxon>Bacillota</taxon>
        <taxon>Clostridia</taxon>
        <taxon>Thermoanaerobacterales</taxon>
        <taxon>Thermoanaerobacteraceae</taxon>
        <taxon>Carboxydothermus</taxon>
    </lineage>
</organism>
<keyword evidence="5 6" id="KW-0472">Membrane</keyword>
<feature type="transmembrane region" description="Helical" evidence="6">
    <location>
        <begin position="159"/>
        <end position="176"/>
    </location>
</feature>
<keyword evidence="4 6" id="KW-1133">Transmembrane helix</keyword>
<feature type="transmembrane region" description="Helical" evidence="6">
    <location>
        <begin position="402"/>
        <end position="424"/>
    </location>
</feature>
<sequence length="441" mass="47599">MVKGDDYALSRIPMEERRPMWEVFMIRFGAVVTLSQFILGAALGYGMSLKEALFATLLGSVLLEIISFLNGVAGAWEGLSTSLLTRWSGFGRLGSSLIGLIVGISCIGWFGIQNTIFAEGISQAFGGAINTKIMSVITGIIITLLVVYGYRMLSYTANIAVPGFLLAVGIATYHLLSKYDFNALLTSLPPGPHLNFGVAVTMVAGGFMVGAVVTPDLSRYNRNAKDVFWMTLLSIFAGELLITFIAVLMSHAVKSSDVITIMLNLGGWVSAALVIFSTIKINDLNLYAASLGIANFLDAVFGVKISRALLTIIIGSLGTLGSVLGILDKFTNFLVILGIAVPPVGGIMVVDYFILKRYRKELEESRKLGSLPSEVEDWNPIAIISLALAFSVGYFYKGGLNQALNSLLAGMIFYFVLMKVYLAISPTQNAKFLKKTEVREG</sequence>
<proteinExistence type="inferred from homology"/>
<dbReference type="InterPro" id="IPR001248">
    <property type="entry name" value="Pur-cyt_permease"/>
</dbReference>
<dbReference type="PANTHER" id="PTHR30569">
    <property type="entry name" value="CYTOSINE TRANSPORTER CODB"/>
    <property type="match status" value="1"/>
</dbReference>
<dbReference type="Proteomes" id="UP000187485">
    <property type="component" value="Unassembled WGS sequence"/>
</dbReference>
<dbReference type="InterPro" id="IPR030191">
    <property type="entry name" value="CodB"/>
</dbReference>
<dbReference type="GO" id="GO:0015209">
    <property type="term" value="F:cytosine transmembrane transporter activity"/>
    <property type="evidence" value="ECO:0007669"/>
    <property type="project" value="InterPro"/>
</dbReference>
<keyword evidence="8" id="KW-1185">Reference proteome</keyword>
<dbReference type="OrthoDB" id="9787279at2"/>
<gene>
    <name evidence="7" type="ORF">cpu_24060</name>
</gene>
<feature type="transmembrane region" description="Helical" evidence="6">
    <location>
        <begin position="93"/>
        <end position="112"/>
    </location>
</feature>
<evidence type="ECO:0000313" key="7">
    <source>
        <dbReference type="EMBL" id="GAV23896.1"/>
    </source>
</evidence>
<dbReference type="PANTHER" id="PTHR30569:SF0">
    <property type="entry name" value="CYTOSINE PERMEASE"/>
    <property type="match status" value="1"/>
</dbReference>
<evidence type="ECO:0000256" key="3">
    <source>
        <dbReference type="ARBA" id="ARBA00022692"/>
    </source>
</evidence>
<protein>
    <submittedName>
        <fullName evidence="7">Cytosine permease</fullName>
    </submittedName>
</protein>
<evidence type="ECO:0000256" key="4">
    <source>
        <dbReference type="ARBA" id="ARBA00022989"/>
    </source>
</evidence>
<accession>A0A1L8CY75</accession>
<dbReference type="STRING" id="870242.cpu_24060"/>
<dbReference type="CDD" id="cd11484">
    <property type="entry name" value="SLC-NCS1sbd_CobB-like"/>
    <property type="match status" value="1"/>
</dbReference>
<reference evidence="8" key="1">
    <citation type="submission" date="2016-12" db="EMBL/GenBank/DDBJ databases">
        <title>Draft Genome Sequences od Carboxydothermus pertinax and islandicus, Hydrogenogenic Carboxydotrophic Bacteria.</title>
        <authorList>
            <person name="Fukuyama Y."/>
            <person name="Ohmae K."/>
            <person name="Yoneda Y."/>
            <person name="Yoshida T."/>
            <person name="Sako Y."/>
        </authorList>
    </citation>
    <scope>NUCLEOTIDE SEQUENCE [LARGE SCALE GENOMIC DNA]</scope>
    <source>
        <strain evidence="8">Ug1</strain>
    </source>
</reference>
<feature type="transmembrane region" description="Helical" evidence="6">
    <location>
        <begin position="261"/>
        <end position="279"/>
    </location>
</feature>
<evidence type="ECO:0000256" key="1">
    <source>
        <dbReference type="ARBA" id="ARBA00004141"/>
    </source>
</evidence>
<feature type="transmembrane region" description="Helical" evidence="6">
    <location>
        <begin position="52"/>
        <end position="73"/>
    </location>
</feature>
<feature type="transmembrane region" description="Helical" evidence="6">
    <location>
        <begin position="133"/>
        <end position="153"/>
    </location>
</feature>
<name>A0A1L8CY75_9THEO</name>
<dbReference type="RefSeq" id="WP_075860294.1">
    <property type="nucleotide sequence ID" value="NZ_BDJK01000062.1"/>
</dbReference>
<feature type="transmembrane region" description="Helical" evidence="6">
    <location>
        <begin position="285"/>
        <end position="301"/>
    </location>
</feature>
<dbReference type="AlphaFoldDB" id="A0A1L8CY75"/>
<comment type="subcellular location">
    <subcellularLocation>
        <location evidence="1">Membrane</location>
        <topology evidence="1">Multi-pass membrane protein</topology>
    </subcellularLocation>
</comment>
<evidence type="ECO:0000256" key="6">
    <source>
        <dbReference type="SAM" id="Phobius"/>
    </source>
</evidence>
<dbReference type="EMBL" id="BDJK01000062">
    <property type="protein sequence ID" value="GAV23896.1"/>
    <property type="molecule type" value="Genomic_DNA"/>
</dbReference>
<dbReference type="GO" id="GO:0005886">
    <property type="term" value="C:plasma membrane"/>
    <property type="evidence" value="ECO:0007669"/>
    <property type="project" value="TreeGrafter"/>
</dbReference>